<dbReference type="EMBL" id="JACYCF010000034">
    <property type="protein sequence ID" value="KAF8748767.1"/>
    <property type="molecule type" value="Genomic_DNA"/>
</dbReference>
<comment type="caution">
    <text evidence="2">The sequence shown here is derived from an EMBL/GenBank/DDBJ whole genome shotgun (WGS) entry which is preliminary data.</text>
</comment>
<feature type="compositionally biased region" description="Pro residues" evidence="1">
    <location>
        <begin position="32"/>
        <end position="42"/>
    </location>
</feature>
<dbReference type="PANTHER" id="PTHR35871:SF1">
    <property type="entry name" value="CXC1-LIKE CYSTEINE CLUSTER ASSOCIATED WITH KDZ TRANSPOSASES DOMAIN-CONTAINING PROTEIN"/>
    <property type="match status" value="1"/>
</dbReference>
<dbReference type="Proteomes" id="UP000614334">
    <property type="component" value="Unassembled WGS sequence"/>
</dbReference>
<gene>
    <name evidence="2" type="ORF">RHS01_10591</name>
</gene>
<name>A0A8H7I3M6_9AGAM</name>
<organism evidence="2 3">
    <name type="scientific">Rhizoctonia solani</name>
    <dbReference type="NCBI Taxonomy" id="456999"/>
    <lineage>
        <taxon>Eukaryota</taxon>
        <taxon>Fungi</taxon>
        <taxon>Dikarya</taxon>
        <taxon>Basidiomycota</taxon>
        <taxon>Agaricomycotina</taxon>
        <taxon>Agaricomycetes</taxon>
        <taxon>Cantharellales</taxon>
        <taxon>Ceratobasidiaceae</taxon>
        <taxon>Rhizoctonia</taxon>
    </lineage>
</organism>
<evidence type="ECO:0000256" key="1">
    <source>
        <dbReference type="SAM" id="MobiDB-lite"/>
    </source>
</evidence>
<accession>A0A8H7I3M6</accession>
<reference evidence="2" key="1">
    <citation type="submission" date="2020-09" db="EMBL/GenBank/DDBJ databases">
        <title>Comparative genome analyses of four rice-infecting Rhizoctonia solani isolates reveal extensive enrichment of homogalacturonan modification genes.</title>
        <authorList>
            <person name="Lee D.-Y."/>
            <person name="Jeon J."/>
            <person name="Kim K.-T."/>
            <person name="Cheong K."/>
            <person name="Song H."/>
            <person name="Choi G."/>
            <person name="Ko J."/>
            <person name="Opiyo S.O."/>
            <person name="Zuo S."/>
            <person name="Madhav S."/>
            <person name="Lee Y.-H."/>
            <person name="Wang G.-L."/>
        </authorList>
    </citation>
    <scope>NUCLEOTIDE SEQUENCE</scope>
    <source>
        <strain evidence="2">AG1-IA B2</strain>
    </source>
</reference>
<evidence type="ECO:0000313" key="2">
    <source>
        <dbReference type="EMBL" id="KAF8748767.1"/>
    </source>
</evidence>
<feature type="region of interest" description="Disordered" evidence="1">
    <location>
        <begin position="1"/>
        <end position="42"/>
    </location>
</feature>
<dbReference type="AlphaFoldDB" id="A0A8H7I3M6"/>
<protein>
    <submittedName>
        <fullName evidence="2">Uncharacterized protein</fullName>
    </submittedName>
</protein>
<sequence length="574" mass="65440">MPPSKTKLQKKRQIGLLGEWKSPSLPEESPLDDPPVPMPMPMPVPQAVAPPIELLCPPTPGHKEIEPGPSENNRAPTVNFVQSGGKHFIAESLRAAVAQGKNATYAWSIRRWIRTLITTGDLPYFHHGWWNVPMLGDEDIGHEIKTHLQAIGKYACAEAIVQFFSDKETRTRLGVPKAICLRTAQRWMTKYGGFRWRTKLKGQYIDGHERANVVEYCKKTYVTFMKAIERLTTIYNEHGVPDPEQPILIFPGEKPIIVWFHDKSTFFANDRQIVWWLAQMNIQKPVKKEREIQLWWRFCVCTVRVVTGEKWGIRTSHSQAWINRDGWFTSARVVKQLEDAVKIVQEVYPEYTHVFVYDNAPSHTKRPEDAISAQSMPKGEVKVFPRPVTVNREMGQPRRSSHTDGTRAIAGRYSPVVLFADDHEDDFTRRQKKKQSAQASSANLAGRLLLSTNTLQPTDFESRDSNLEEAPVNSRLDAGDTQNEKYAQKPPTNNENMMKKYVIEALESIPIDTIRKFVLVRSVLLTLTLVGNNGEMAIEWATKAFRSHRQTPGHIPYKQIALGYVHTQDNAYIG</sequence>
<dbReference type="PANTHER" id="PTHR35871">
    <property type="entry name" value="EXPRESSED PROTEIN"/>
    <property type="match status" value="1"/>
</dbReference>
<feature type="region of interest" description="Disordered" evidence="1">
    <location>
        <begin position="457"/>
        <end position="493"/>
    </location>
</feature>
<evidence type="ECO:0000313" key="3">
    <source>
        <dbReference type="Proteomes" id="UP000614334"/>
    </source>
</evidence>
<proteinExistence type="predicted"/>